<reference evidence="3" key="1">
    <citation type="submission" date="2021-02" db="EMBL/GenBank/DDBJ databases">
        <authorList>
            <person name="Nowell W R."/>
        </authorList>
    </citation>
    <scope>NUCLEOTIDE SEQUENCE</scope>
</reference>
<name>A0A818WTQ5_9BILA</name>
<evidence type="ECO:0000313" key="4">
    <source>
        <dbReference type="Proteomes" id="UP000663874"/>
    </source>
</evidence>
<keyword evidence="1" id="KW-0812">Transmembrane</keyword>
<accession>A0A818WTQ5</accession>
<protein>
    <submittedName>
        <fullName evidence="3">Uncharacterized protein</fullName>
    </submittedName>
</protein>
<sequence length="244" mass="27660">MQPTYLYTSDFDREIRWRSRFSTGIPILLGILQMLLTFAIIGLEIVSVVISPILGTLYAGFWSSVIFMLSWVSMLGLGDYKICCHRARKWASYMFFISILCGAAAIALIVLDTLFIGNIDKCFFSNVICNELILSFSPVLFSQPLGRKVQILKVQLACAVLMLVTAILYMLVFISASMSVRRSTSRILIEHHQLPVQLVRQTDRYSPTSQSWKTPSVPVTYQPNRIECPHCGTSIKLTQKKRYT</sequence>
<comment type="caution">
    <text evidence="3">The sequence shown here is derived from an EMBL/GenBank/DDBJ whole genome shotgun (WGS) entry which is preliminary data.</text>
</comment>
<keyword evidence="1" id="KW-1133">Transmembrane helix</keyword>
<feature type="transmembrane region" description="Helical" evidence="1">
    <location>
        <begin position="21"/>
        <end position="50"/>
    </location>
</feature>
<proteinExistence type="predicted"/>
<evidence type="ECO:0000313" key="2">
    <source>
        <dbReference type="EMBL" id="CAF0809033.1"/>
    </source>
</evidence>
<gene>
    <name evidence="3" type="ORF">FNK824_LOCUS11100</name>
    <name evidence="2" type="ORF">SEV965_LOCUS1022</name>
</gene>
<organism evidence="3 4">
    <name type="scientific">Rotaria sordida</name>
    <dbReference type="NCBI Taxonomy" id="392033"/>
    <lineage>
        <taxon>Eukaryota</taxon>
        <taxon>Metazoa</taxon>
        <taxon>Spiralia</taxon>
        <taxon>Gnathifera</taxon>
        <taxon>Rotifera</taxon>
        <taxon>Eurotatoria</taxon>
        <taxon>Bdelloidea</taxon>
        <taxon>Philodinida</taxon>
        <taxon>Philodinidae</taxon>
        <taxon>Rotaria</taxon>
    </lineage>
</organism>
<feature type="transmembrane region" description="Helical" evidence="1">
    <location>
        <begin position="90"/>
        <end position="111"/>
    </location>
</feature>
<keyword evidence="1" id="KW-0472">Membrane</keyword>
<feature type="transmembrane region" description="Helical" evidence="1">
    <location>
        <begin position="56"/>
        <end position="78"/>
    </location>
</feature>
<dbReference type="EMBL" id="CAJNOU010000018">
    <property type="protein sequence ID" value="CAF0809033.1"/>
    <property type="molecule type" value="Genomic_DNA"/>
</dbReference>
<dbReference type="Proteomes" id="UP000663874">
    <property type="component" value="Unassembled WGS sequence"/>
</dbReference>
<dbReference type="AlphaFoldDB" id="A0A818WTQ5"/>
<dbReference type="Proteomes" id="UP000663889">
    <property type="component" value="Unassembled WGS sequence"/>
</dbReference>
<evidence type="ECO:0000256" key="1">
    <source>
        <dbReference type="SAM" id="Phobius"/>
    </source>
</evidence>
<feature type="transmembrane region" description="Helical" evidence="1">
    <location>
        <begin position="154"/>
        <end position="176"/>
    </location>
</feature>
<evidence type="ECO:0000313" key="3">
    <source>
        <dbReference type="EMBL" id="CAF3731070.1"/>
    </source>
</evidence>
<dbReference type="EMBL" id="CAJOBE010001294">
    <property type="protein sequence ID" value="CAF3731070.1"/>
    <property type="molecule type" value="Genomic_DNA"/>
</dbReference>